<feature type="transmembrane region" description="Helical" evidence="6">
    <location>
        <begin position="197"/>
        <end position="230"/>
    </location>
</feature>
<feature type="transmembrane region" description="Helical" evidence="6">
    <location>
        <begin position="43"/>
        <end position="64"/>
    </location>
</feature>
<evidence type="ECO:0000259" key="7">
    <source>
        <dbReference type="Pfam" id="PF04932"/>
    </source>
</evidence>
<gene>
    <name evidence="9" type="ORF">SAMN02982985_04175</name>
</gene>
<evidence type="ECO:0000256" key="4">
    <source>
        <dbReference type="ARBA" id="ARBA00023136"/>
    </source>
</evidence>
<feature type="transmembrane region" description="Helical" evidence="6">
    <location>
        <begin position="362"/>
        <end position="389"/>
    </location>
</feature>
<feature type="domain" description="O-antigen ligase-related" evidence="7">
    <location>
        <begin position="201"/>
        <end position="337"/>
    </location>
</feature>
<organism evidence="9 10">
    <name type="scientific">Rugamonas rubra</name>
    <dbReference type="NCBI Taxonomy" id="758825"/>
    <lineage>
        <taxon>Bacteria</taxon>
        <taxon>Pseudomonadati</taxon>
        <taxon>Pseudomonadota</taxon>
        <taxon>Betaproteobacteria</taxon>
        <taxon>Burkholderiales</taxon>
        <taxon>Oxalobacteraceae</taxon>
        <taxon>Telluria group</taxon>
        <taxon>Rugamonas</taxon>
    </lineage>
</organism>
<dbReference type="Pfam" id="PF19358">
    <property type="entry name" value="DUF5935"/>
    <property type="match status" value="1"/>
</dbReference>
<dbReference type="NCBIfam" id="TIGR03097">
    <property type="entry name" value="PEP_O_lig_1"/>
    <property type="match status" value="1"/>
</dbReference>
<feature type="transmembrane region" description="Helical" evidence="6">
    <location>
        <begin position="129"/>
        <end position="149"/>
    </location>
</feature>
<dbReference type="InterPro" id="IPR045979">
    <property type="entry name" value="DUF5935"/>
</dbReference>
<evidence type="ECO:0000256" key="1">
    <source>
        <dbReference type="ARBA" id="ARBA00004141"/>
    </source>
</evidence>
<dbReference type="Proteomes" id="UP000199470">
    <property type="component" value="Unassembled WGS sequence"/>
</dbReference>
<keyword evidence="2 6" id="KW-0812">Transmembrane</keyword>
<dbReference type="InterPro" id="IPR007016">
    <property type="entry name" value="O-antigen_ligase-rel_domated"/>
</dbReference>
<evidence type="ECO:0000256" key="2">
    <source>
        <dbReference type="ARBA" id="ARBA00022692"/>
    </source>
</evidence>
<dbReference type="GO" id="GO:0016874">
    <property type="term" value="F:ligase activity"/>
    <property type="evidence" value="ECO:0007669"/>
    <property type="project" value="UniProtKB-KW"/>
</dbReference>
<feature type="transmembrane region" description="Helical" evidence="6">
    <location>
        <begin position="236"/>
        <end position="255"/>
    </location>
</feature>
<keyword evidence="9" id="KW-0436">Ligase</keyword>
<sequence length="436" mass="47792">MRDVLVTLIVFGSLPLILRAPAVGVLMWVWISVMNPHTQGWGFAQTFPFAYVIGVATLLSLVVARGPKGLPALPCTWLLLAFIAWMNVTTLFALFPAAAYGQWNKVMKIMLMSLVTMMAIRSRQDVHRLIWVLVVSLGYYGVKGGVFTVRSGGTERVWGPEGSFIGDNNAIALALIMTIPLMYYLHQNTPRRWLRHALTGAMLLSALAALGSYSRGGLLAIAAMVLFMWFKSGRKLMLGSIVSLAVPLLLVFMPARWSSRMDSIGDYQVDDSAQGRINAWRMAYNLARDRFFGGGFEISEPSTFLRYAPNPTDVHAAHSIYFQVLGEHGFVGLALYLLLGVLTWRMAAAIARLGAGRDEWRWAASLATMVQASLIGFAVGGAFLSLVYYDVPYYMMAALAAVRVLMRDARPAPVPPVGARAAKSRTARGTARSMGD</sequence>
<feature type="transmembrane region" description="Helical" evidence="6">
    <location>
        <begin position="76"/>
        <end position="100"/>
    </location>
</feature>
<evidence type="ECO:0000313" key="10">
    <source>
        <dbReference type="Proteomes" id="UP000199470"/>
    </source>
</evidence>
<dbReference type="Pfam" id="PF04932">
    <property type="entry name" value="Wzy_C"/>
    <property type="match status" value="1"/>
</dbReference>
<evidence type="ECO:0000313" key="9">
    <source>
        <dbReference type="EMBL" id="SFM47285.1"/>
    </source>
</evidence>
<proteinExistence type="predicted"/>
<dbReference type="OrthoDB" id="9772644at2"/>
<name>A0A1I4R556_9BURK</name>
<feature type="transmembrane region" description="Helical" evidence="6">
    <location>
        <begin position="330"/>
        <end position="350"/>
    </location>
</feature>
<keyword evidence="3 6" id="KW-1133">Transmembrane helix</keyword>
<dbReference type="GO" id="GO:0016020">
    <property type="term" value="C:membrane"/>
    <property type="evidence" value="ECO:0007669"/>
    <property type="project" value="UniProtKB-SubCell"/>
</dbReference>
<dbReference type="EMBL" id="FOTW01000021">
    <property type="protein sequence ID" value="SFM47285.1"/>
    <property type="molecule type" value="Genomic_DNA"/>
</dbReference>
<dbReference type="PANTHER" id="PTHR37422:SF13">
    <property type="entry name" value="LIPOPOLYSACCHARIDE BIOSYNTHESIS PROTEIN PA4999-RELATED"/>
    <property type="match status" value="1"/>
</dbReference>
<dbReference type="RefSeq" id="WP_093389635.1">
    <property type="nucleotide sequence ID" value="NZ_FOTW01000021.1"/>
</dbReference>
<protein>
    <submittedName>
        <fullName evidence="9">Probable O-glycosylation ligase, exosortase A-associated</fullName>
    </submittedName>
</protein>
<feature type="transmembrane region" description="Helical" evidence="6">
    <location>
        <begin position="169"/>
        <end position="185"/>
    </location>
</feature>
<accession>A0A1I4R556</accession>
<evidence type="ECO:0000256" key="5">
    <source>
        <dbReference type="SAM" id="MobiDB-lite"/>
    </source>
</evidence>
<keyword evidence="4 6" id="KW-0472">Membrane</keyword>
<dbReference type="AlphaFoldDB" id="A0A1I4R556"/>
<evidence type="ECO:0000256" key="3">
    <source>
        <dbReference type="ARBA" id="ARBA00022989"/>
    </source>
</evidence>
<reference evidence="9 10" key="1">
    <citation type="submission" date="2016-10" db="EMBL/GenBank/DDBJ databases">
        <authorList>
            <person name="de Groot N.N."/>
        </authorList>
    </citation>
    <scope>NUCLEOTIDE SEQUENCE [LARGE SCALE GENOMIC DNA]</scope>
    <source>
        <strain evidence="9 10">ATCC 43154</strain>
    </source>
</reference>
<dbReference type="STRING" id="758825.SAMN02982985_04175"/>
<feature type="domain" description="DUF5935" evidence="8">
    <location>
        <begin position="1"/>
        <end position="188"/>
    </location>
</feature>
<dbReference type="InterPro" id="IPR051533">
    <property type="entry name" value="WaaL-like"/>
</dbReference>
<evidence type="ECO:0000259" key="8">
    <source>
        <dbReference type="Pfam" id="PF19358"/>
    </source>
</evidence>
<feature type="region of interest" description="Disordered" evidence="5">
    <location>
        <begin position="416"/>
        <end position="436"/>
    </location>
</feature>
<dbReference type="PANTHER" id="PTHR37422">
    <property type="entry name" value="TEICHURONIC ACID BIOSYNTHESIS PROTEIN TUAE"/>
    <property type="match status" value="1"/>
</dbReference>
<dbReference type="InterPro" id="IPR017528">
    <property type="entry name" value="CHP03097O-antigen_lig-rel"/>
</dbReference>
<evidence type="ECO:0000256" key="6">
    <source>
        <dbReference type="SAM" id="Phobius"/>
    </source>
</evidence>
<keyword evidence="10" id="KW-1185">Reference proteome</keyword>
<comment type="subcellular location">
    <subcellularLocation>
        <location evidence="1">Membrane</location>
        <topology evidence="1">Multi-pass membrane protein</topology>
    </subcellularLocation>
</comment>